<dbReference type="AlphaFoldDB" id="A0AAV9XRI5"/>
<dbReference type="InterPro" id="IPR036188">
    <property type="entry name" value="FAD/NAD-bd_sf"/>
</dbReference>
<evidence type="ECO:0008006" key="13">
    <source>
        <dbReference type="Google" id="ProtNLM"/>
    </source>
</evidence>
<evidence type="ECO:0000256" key="4">
    <source>
        <dbReference type="ARBA" id="ARBA00022827"/>
    </source>
</evidence>
<dbReference type="GO" id="GO:0016614">
    <property type="term" value="F:oxidoreductase activity, acting on CH-OH group of donors"/>
    <property type="evidence" value="ECO:0007669"/>
    <property type="project" value="InterPro"/>
</dbReference>
<feature type="domain" description="Glucose-methanol-choline oxidoreductase C-terminal" evidence="10">
    <location>
        <begin position="462"/>
        <end position="598"/>
    </location>
</feature>
<dbReference type="InterPro" id="IPR000172">
    <property type="entry name" value="GMC_OxRdtase_N"/>
</dbReference>
<dbReference type="Pfam" id="PF05199">
    <property type="entry name" value="GMC_oxred_C"/>
    <property type="match status" value="1"/>
</dbReference>
<dbReference type="SUPFAM" id="SSF54373">
    <property type="entry name" value="FAD-linked reductases, C-terminal domain"/>
    <property type="match status" value="1"/>
</dbReference>
<keyword evidence="8" id="KW-0732">Signal</keyword>
<dbReference type="PIRSF" id="PIRSF000137">
    <property type="entry name" value="Alcohol_oxidase"/>
    <property type="match status" value="1"/>
</dbReference>
<dbReference type="InterPro" id="IPR007867">
    <property type="entry name" value="GMC_OxRtase_C"/>
</dbReference>
<feature type="active site" description="Proton donor" evidence="6">
    <location>
        <position position="546"/>
    </location>
</feature>
<organism evidence="11 12">
    <name type="scientific">Orbilia ellipsospora</name>
    <dbReference type="NCBI Taxonomy" id="2528407"/>
    <lineage>
        <taxon>Eukaryota</taxon>
        <taxon>Fungi</taxon>
        <taxon>Dikarya</taxon>
        <taxon>Ascomycota</taxon>
        <taxon>Pezizomycotina</taxon>
        <taxon>Orbiliomycetes</taxon>
        <taxon>Orbiliales</taxon>
        <taxon>Orbiliaceae</taxon>
        <taxon>Orbilia</taxon>
    </lineage>
</organism>
<accession>A0AAV9XRI5</accession>
<feature type="binding site" evidence="7">
    <location>
        <begin position="119"/>
        <end position="122"/>
    </location>
    <ligand>
        <name>FAD</name>
        <dbReference type="ChEBI" id="CHEBI:57692"/>
    </ligand>
</feature>
<reference evidence="11 12" key="1">
    <citation type="submission" date="2019-10" db="EMBL/GenBank/DDBJ databases">
        <authorList>
            <person name="Palmer J.M."/>
        </authorList>
    </citation>
    <scope>NUCLEOTIDE SEQUENCE [LARGE SCALE GENOMIC DNA]</scope>
    <source>
        <strain evidence="11 12">TWF694</strain>
    </source>
</reference>
<evidence type="ECO:0000256" key="6">
    <source>
        <dbReference type="PIRSR" id="PIRSR000137-1"/>
    </source>
</evidence>
<dbReference type="Gene3D" id="4.10.450.10">
    <property type="entry name" value="Glucose Oxidase, domain 2"/>
    <property type="match status" value="1"/>
</dbReference>
<keyword evidence="12" id="KW-1185">Reference proteome</keyword>
<keyword evidence="4 7" id="KW-0274">FAD</keyword>
<name>A0AAV9XRI5_9PEZI</name>
<evidence type="ECO:0000256" key="2">
    <source>
        <dbReference type="ARBA" id="ARBA00010790"/>
    </source>
</evidence>
<gene>
    <name evidence="11" type="ORF">TWF694_001420</name>
</gene>
<dbReference type="Proteomes" id="UP001365542">
    <property type="component" value="Unassembled WGS sequence"/>
</dbReference>
<feature type="signal peptide" evidence="8">
    <location>
        <begin position="1"/>
        <end position="20"/>
    </location>
</feature>
<proteinExistence type="inferred from homology"/>
<evidence type="ECO:0000259" key="9">
    <source>
        <dbReference type="Pfam" id="PF00732"/>
    </source>
</evidence>
<dbReference type="EMBL" id="JAVHJO010000001">
    <property type="protein sequence ID" value="KAK6544735.1"/>
    <property type="molecule type" value="Genomic_DNA"/>
</dbReference>
<comment type="cofactor">
    <cofactor evidence="1 7">
        <name>FAD</name>
        <dbReference type="ChEBI" id="CHEBI:57692"/>
    </cofactor>
</comment>
<evidence type="ECO:0000313" key="12">
    <source>
        <dbReference type="Proteomes" id="UP001365542"/>
    </source>
</evidence>
<evidence type="ECO:0000256" key="3">
    <source>
        <dbReference type="ARBA" id="ARBA00022630"/>
    </source>
</evidence>
<protein>
    <recommendedName>
        <fullName evidence="13">GMC oxidoreductase</fullName>
    </recommendedName>
</protein>
<dbReference type="InterPro" id="IPR012132">
    <property type="entry name" value="GMC_OxRdtase"/>
</dbReference>
<feature type="domain" description="Glucose-methanol-choline oxidoreductase N-terminal" evidence="9">
    <location>
        <begin position="35"/>
        <end position="349"/>
    </location>
</feature>
<evidence type="ECO:0000256" key="8">
    <source>
        <dbReference type="SAM" id="SignalP"/>
    </source>
</evidence>
<evidence type="ECO:0000256" key="1">
    <source>
        <dbReference type="ARBA" id="ARBA00001974"/>
    </source>
</evidence>
<feature type="active site" description="Proton acceptor" evidence="6">
    <location>
        <position position="589"/>
    </location>
</feature>
<dbReference type="Gene3D" id="3.30.560.10">
    <property type="entry name" value="Glucose Oxidase, domain 3"/>
    <property type="match status" value="1"/>
</dbReference>
<comment type="caution">
    <text evidence="11">The sequence shown here is derived from an EMBL/GenBank/DDBJ whole genome shotgun (WGS) entry which is preliminary data.</text>
</comment>
<evidence type="ECO:0000313" key="11">
    <source>
        <dbReference type="EMBL" id="KAK6544735.1"/>
    </source>
</evidence>
<dbReference type="InterPro" id="IPR027424">
    <property type="entry name" value="Glucose_Oxidase_domain_2"/>
</dbReference>
<feature type="binding site" evidence="7">
    <location>
        <position position="268"/>
    </location>
    <ligand>
        <name>FAD</name>
        <dbReference type="ChEBI" id="CHEBI:57692"/>
    </ligand>
</feature>
<evidence type="ECO:0000259" key="10">
    <source>
        <dbReference type="Pfam" id="PF05199"/>
    </source>
</evidence>
<comment type="similarity">
    <text evidence="2">Belongs to the GMC oxidoreductase family.</text>
</comment>
<feature type="chain" id="PRO_5043754398" description="GMC oxidoreductase" evidence="8">
    <location>
        <begin position="21"/>
        <end position="609"/>
    </location>
</feature>
<sequence length="609" mass="64625">MLPWFASLALALFSAPAAHGTCITDKAAAAADKIFDYIIVGAGLGGLTVGNKLSGKGFSVLIVEAGPDLSWNPEVFNAEDRVFQSATCNWQYPVLANNGSKLPSTIDSGACIGGSTSINGMVWYRPTKAEVDRLETLGNPGWNWDSISPHMKAIERNHVPDETQIAQGAGVDPAVHGYSGAVNTSFPTPMRIPKAVALYKQALPFAFSGLTVGSDLSNRTSVVSASTSWTIWYDSATGKNRRSSAADALLWSPDQQRDSLTVLANHTVDRILFSKDMTATGVVFGSKSVTKGKMSRVYAKKGVVLSAGTFGSAPILERSGIGNAVALKAAGVKQFLNLPGVGANLNDQPGTSTSALIAEAFRNDTSIVDGRNLFGPQISLINIDEIWGASASIYSNELISPSALRSRAQALVEAGAAANIDGAEAILNTTISLILQSRLPVAELLAESYPSVISAIFWPLMPLSRGHVHINSPDAFAPPAIMPRFLTDEFDQAVAIAVARRTRDLFNAPPFKNVVADAYLDPPISRNGTDEEYLAWLSKTTSGASHWIGTTAMMPKKLGGVVDERLRVYGTKNLRVVDAGILPFQITSHTMSMLYAVASRAASLILADA</sequence>
<dbReference type="Gene3D" id="3.50.50.60">
    <property type="entry name" value="FAD/NAD(P)-binding domain"/>
    <property type="match status" value="1"/>
</dbReference>
<dbReference type="SUPFAM" id="SSF51905">
    <property type="entry name" value="FAD/NAD(P)-binding domain"/>
    <property type="match status" value="1"/>
</dbReference>
<dbReference type="PANTHER" id="PTHR11552:SF201">
    <property type="entry name" value="GLUCOSE-METHANOL-CHOLINE OXIDOREDUCTASE N-TERMINAL DOMAIN-CONTAINING PROTEIN"/>
    <property type="match status" value="1"/>
</dbReference>
<keyword evidence="5" id="KW-0560">Oxidoreductase</keyword>
<keyword evidence="3" id="KW-0285">Flavoprotein</keyword>
<evidence type="ECO:0000256" key="5">
    <source>
        <dbReference type="ARBA" id="ARBA00023002"/>
    </source>
</evidence>
<dbReference type="Pfam" id="PF00732">
    <property type="entry name" value="GMC_oxred_N"/>
    <property type="match status" value="1"/>
</dbReference>
<dbReference type="PANTHER" id="PTHR11552">
    <property type="entry name" value="GLUCOSE-METHANOL-CHOLINE GMC OXIDOREDUCTASE"/>
    <property type="match status" value="1"/>
</dbReference>
<evidence type="ECO:0000256" key="7">
    <source>
        <dbReference type="PIRSR" id="PIRSR000137-2"/>
    </source>
</evidence>
<dbReference type="GO" id="GO:0050660">
    <property type="term" value="F:flavin adenine dinucleotide binding"/>
    <property type="evidence" value="ECO:0007669"/>
    <property type="project" value="InterPro"/>
</dbReference>